<feature type="compositionally biased region" description="Basic and acidic residues" evidence="1">
    <location>
        <begin position="73"/>
        <end position="83"/>
    </location>
</feature>
<dbReference type="OrthoDB" id="2107166at2759"/>
<dbReference type="Pfam" id="PF01476">
    <property type="entry name" value="LysM"/>
    <property type="match status" value="1"/>
</dbReference>
<feature type="transmembrane region" description="Helical" evidence="2">
    <location>
        <begin position="92"/>
        <end position="111"/>
    </location>
</feature>
<reference evidence="4" key="1">
    <citation type="journal article" date="2021" name="Nat. Commun.">
        <title>Genetic determinants of endophytism in the Arabidopsis root mycobiome.</title>
        <authorList>
            <person name="Mesny F."/>
            <person name="Miyauchi S."/>
            <person name="Thiergart T."/>
            <person name="Pickel B."/>
            <person name="Atanasova L."/>
            <person name="Karlsson M."/>
            <person name="Huettel B."/>
            <person name="Barry K.W."/>
            <person name="Haridas S."/>
            <person name="Chen C."/>
            <person name="Bauer D."/>
            <person name="Andreopoulos W."/>
            <person name="Pangilinan J."/>
            <person name="LaButti K."/>
            <person name="Riley R."/>
            <person name="Lipzen A."/>
            <person name="Clum A."/>
            <person name="Drula E."/>
            <person name="Henrissat B."/>
            <person name="Kohler A."/>
            <person name="Grigoriev I.V."/>
            <person name="Martin F.M."/>
            <person name="Hacquard S."/>
        </authorList>
    </citation>
    <scope>NUCLEOTIDE SEQUENCE</scope>
    <source>
        <strain evidence="4">MPI-CAGE-CH-0243</strain>
    </source>
</reference>
<dbReference type="Gene3D" id="3.10.350.10">
    <property type="entry name" value="LysM domain"/>
    <property type="match status" value="1"/>
</dbReference>
<evidence type="ECO:0000313" key="5">
    <source>
        <dbReference type="Proteomes" id="UP000700596"/>
    </source>
</evidence>
<evidence type="ECO:0000259" key="3">
    <source>
        <dbReference type="PROSITE" id="PS51782"/>
    </source>
</evidence>
<dbReference type="CDD" id="cd00118">
    <property type="entry name" value="LysM"/>
    <property type="match status" value="1"/>
</dbReference>
<keyword evidence="5" id="KW-1185">Reference proteome</keyword>
<feature type="region of interest" description="Disordered" evidence="1">
    <location>
        <begin position="60"/>
        <end position="83"/>
    </location>
</feature>
<gene>
    <name evidence="4" type="ORF">B0J11DRAFT_576126</name>
</gene>
<keyword evidence="2" id="KW-0472">Membrane</keyword>
<keyword evidence="2" id="KW-1133">Transmembrane helix</keyword>
<protein>
    <recommendedName>
        <fullName evidence="3">LysM domain-containing protein</fullName>
    </recommendedName>
</protein>
<evidence type="ECO:0000313" key="4">
    <source>
        <dbReference type="EMBL" id="KAH7135544.1"/>
    </source>
</evidence>
<dbReference type="AlphaFoldDB" id="A0A9P9IYX5"/>
<dbReference type="SUPFAM" id="SSF54106">
    <property type="entry name" value="LysM domain"/>
    <property type="match status" value="1"/>
</dbReference>
<proteinExistence type="predicted"/>
<evidence type="ECO:0000256" key="1">
    <source>
        <dbReference type="SAM" id="MobiDB-lite"/>
    </source>
</evidence>
<dbReference type="PROSITE" id="PS51782">
    <property type="entry name" value="LYSM"/>
    <property type="match status" value="1"/>
</dbReference>
<organism evidence="4 5">
    <name type="scientific">Dendryphion nanum</name>
    <dbReference type="NCBI Taxonomy" id="256645"/>
    <lineage>
        <taxon>Eukaryota</taxon>
        <taxon>Fungi</taxon>
        <taxon>Dikarya</taxon>
        <taxon>Ascomycota</taxon>
        <taxon>Pezizomycotina</taxon>
        <taxon>Dothideomycetes</taxon>
        <taxon>Pleosporomycetidae</taxon>
        <taxon>Pleosporales</taxon>
        <taxon>Torulaceae</taxon>
        <taxon>Dendryphion</taxon>
    </lineage>
</organism>
<evidence type="ECO:0000256" key="2">
    <source>
        <dbReference type="SAM" id="Phobius"/>
    </source>
</evidence>
<dbReference type="EMBL" id="JAGMWT010000002">
    <property type="protein sequence ID" value="KAH7135544.1"/>
    <property type="molecule type" value="Genomic_DNA"/>
</dbReference>
<dbReference type="InterPro" id="IPR018392">
    <property type="entry name" value="LysM"/>
</dbReference>
<keyword evidence="2" id="KW-0812">Transmembrane</keyword>
<comment type="caution">
    <text evidence="4">The sequence shown here is derived from an EMBL/GenBank/DDBJ whole genome shotgun (WGS) entry which is preliminary data.</text>
</comment>
<accession>A0A9P9IYX5</accession>
<dbReference type="InterPro" id="IPR036779">
    <property type="entry name" value="LysM_dom_sf"/>
</dbReference>
<feature type="domain" description="LysM" evidence="3">
    <location>
        <begin position="129"/>
        <end position="175"/>
    </location>
</feature>
<feature type="compositionally biased region" description="Low complexity" evidence="1">
    <location>
        <begin position="60"/>
        <end position="72"/>
    </location>
</feature>
<name>A0A9P9IYX5_9PLEO</name>
<dbReference type="SMART" id="SM00257">
    <property type="entry name" value="LysM"/>
    <property type="match status" value="1"/>
</dbReference>
<sequence>MGRWVDRDSDSDRLPTGFERIHYDADTQQYTFLEKHTGKYYQSAPGNRYGHLQPIASSSSAARTAREASTAARDVDGQNEANKKDMRESARALLPFALLVLIVLLLLFRYVNSAGETEVEQVHCGNGFDSIQVQKGQTCWEIGETYGLGVEELLNVEGNEDIVCEKLRVGQGICVPVV</sequence>
<dbReference type="Proteomes" id="UP000700596">
    <property type="component" value="Unassembled WGS sequence"/>
</dbReference>